<keyword evidence="1" id="KW-1133">Transmembrane helix</keyword>
<feature type="transmembrane region" description="Helical" evidence="1">
    <location>
        <begin position="92"/>
        <end position="117"/>
    </location>
</feature>
<evidence type="ECO:0000256" key="1">
    <source>
        <dbReference type="SAM" id="Phobius"/>
    </source>
</evidence>
<gene>
    <name evidence="2" type="ORF">DPC56_00350</name>
</gene>
<name>A0A328PKA2_9EURY</name>
<accession>A0A328PKA2</accession>
<feature type="transmembrane region" description="Helical" evidence="1">
    <location>
        <begin position="6"/>
        <end position="24"/>
    </location>
</feature>
<evidence type="ECO:0000313" key="3">
    <source>
        <dbReference type="Proteomes" id="UP000249782"/>
    </source>
</evidence>
<reference evidence="2 3" key="1">
    <citation type="submission" date="2018-06" db="EMBL/GenBank/DDBJ databases">
        <title>Draft genome sequence of hyperthermophilic methanogen Methanothermobacter tenebrarum sp. MCM-B 1447.</title>
        <authorList>
            <person name="Pore S.D."/>
            <person name="Dagar S."/>
            <person name="Dhakephalkar P.K."/>
        </authorList>
    </citation>
    <scope>NUCLEOTIDE SEQUENCE [LARGE SCALE GENOMIC DNA]</scope>
    <source>
        <strain evidence="2 3">MCM B 1447</strain>
    </source>
</reference>
<organism evidence="2 3">
    <name type="scientific">Methanothermobacter tenebrarum</name>
    <dbReference type="NCBI Taxonomy" id="680118"/>
    <lineage>
        <taxon>Archaea</taxon>
        <taxon>Methanobacteriati</taxon>
        <taxon>Methanobacteriota</taxon>
        <taxon>Methanomada group</taxon>
        <taxon>Methanobacteria</taxon>
        <taxon>Methanobacteriales</taxon>
        <taxon>Methanobacteriaceae</taxon>
        <taxon>Methanothermobacter</taxon>
    </lineage>
</organism>
<dbReference type="OrthoDB" id="71261at2157"/>
<dbReference type="InterPro" id="IPR040493">
    <property type="entry name" value="DUF5518"/>
</dbReference>
<sequence>MVKWGPVVIGFILSIIFPIILESFMPRGASVLGLFLAGFIVGLMAKEGALGGFWNATVAGAFGGIILAMLLSIFGALIGGIFGFFIGLFTGIAVVIVLLLVSMIFMGIGGAIGGFLAGE</sequence>
<protein>
    <recommendedName>
        <fullName evidence="4">DUF5518 domain-containing protein</fullName>
    </recommendedName>
</protein>
<dbReference type="EMBL" id="QLOE01000001">
    <property type="protein sequence ID" value="RAO79774.1"/>
    <property type="molecule type" value="Genomic_DNA"/>
</dbReference>
<keyword evidence="1" id="KW-0812">Transmembrane</keyword>
<keyword evidence="1" id="KW-0472">Membrane</keyword>
<feature type="transmembrane region" description="Helical" evidence="1">
    <location>
        <begin position="31"/>
        <end position="54"/>
    </location>
</feature>
<proteinExistence type="predicted"/>
<dbReference type="Pfam" id="PF17647">
    <property type="entry name" value="DUF5518"/>
    <property type="match status" value="1"/>
</dbReference>
<evidence type="ECO:0000313" key="2">
    <source>
        <dbReference type="EMBL" id="RAO79774.1"/>
    </source>
</evidence>
<dbReference type="AlphaFoldDB" id="A0A328PKA2"/>
<evidence type="ECO:0008006" key="4">
    <source>
        <dbReference type="Google" id="ProtNLM"/>
    </source>
</evidence>
<keyword evidence="3" id="KW-1185">Reference proteome</keyword>
<dbReference type="RefSeq" id="WP_112093084.1">
    <property type="nucleotide sequence ID" value="NZ_QLOE01000001.1"/>
</dbReference>
<dbReference type="Proteomes" id="UP000249782">
    <property type="component" value="Unassembled WGS sequence"/>
</dbReference>
<comment type="caution">
    <text evidence="2">The sequence shown here is derived from an EMBL/GenBank/DDBJ whole genome shotgun (WGS) entry which is preliminary data.</text>
</comment>
<feature type="transmembrane region" description="Helical" evidence="1">
    <location>
        <begin position="60"/>
        <end position="85"/>
    </location>
</feature>